<name>D6W9X6_TRICA</name>
<dbReference type="PRINTS" id="PR00398">
    <property type="entry name" value="STRDHORMONER"/>
</dbReference>
<dbReference type="eggNOG" id="KOG3575">
    <property type="taxonomic scope" value="Eukaryota"/>
</dbReference>
<dbReference type="InterPro" id="IPR001723">
    <property type="entry name" value="Nuclear_hrmn_rcpt"/>
</dbReference>
<reference evidence="14 15" key="1">
    <citation type="journal article" date="2008" name="Nature">
        <title>The genome of the model beetle and pest Tribolium castaneum.</title>
        <authorList>
            <consortium name="Tribolium Genome Sequencing Consortium"/>
            <person name="Richards S."/>
            <person name="Gibbs R.A."/>
            <person name="Weinstock G.M."/>
            <person name="Brown S.J."/>
            <person name="Denell R."/>
            <person name="Beeman R.W."/>
            <person name="Gibbs R."/>
            <person name="Beeman R.W."/>
            <person name="Brown S.J."/>
            <person name="Bucher G."/>
            <person name="Friedrich M."/>
            <person name="Grimmelikhuijzen C.J."/>
            <person name="Klingler M."/>
            <person name="Lorenzen M."/>
            <person name="Richards S."/>
            <person name="Roth S."/>
            <person name="Schroder R."/>
            <person name="Tautz D."/>
            <person name="Zdobnov E.M."/>
            <person name="Muzny D."/>
            <person name="Gibbs R.A."/>
            <person name="Weinstock G.M."/>
            <person name="Attaway T."/>
            <person name="Bell S."/>
            <person name="Buhay C.J."/>
            <person name="Chandrabose M.N."/>
            <person name="Chavez D."/>
            <person name="Clerk-Blankenburg K.P."/>
            <person name="Cree A."/>
            <person name="Dao M."/>
            <person name="Davis C."/>
            <person name="Chacko J."/>
            <person name="Dinh H."/>
            <person name="Dugan-Rocha S."/>
            <person name="Fowler G."/>
            <person name="Garner T.T."/>
            <person name="Garnes J."/>
            <person name="Gnirke A."/>
            <person name="Hawes A."/>
            <person name="Hernandez J."/>
            <person name="Hines S."/>
            <person name="Holder M."/>
            <person name="Hume J."/>
            <person name="Jhangiani S.N."/>
            <person name="Joshi V."/>
            <person name="Khan Z.M."/>
            <person name="Jackson L."/>
            <person name="Kovar C."/>
            <person name="Kowis A."/>
            <person name="Lee S."/>
            <person name="Lewis L.R."/>
            <person name="Margolis J."/>
            <person name="Morgan M."/>
            <person name="Nazareth L.V."/>
            <person name="Nguyen N."/>
            <person name="Okwuonu G."/>
            <person name="Parker D."/>
            <person name="Richards S."/>
            <person name="Ruiz S.J."/>
            <person name="Santibanez J."/>
            <person name="Savard J."/>
            <person name="Scherer S.E."/>
            <person name="Schneider B."/>
            <person name="Sodergren E."/>
            <person name="Tautz D."/>
            <person name="Vattahil S."/>
            <person name="Villasana D."/>
            <person name="White C.S."/>
            <person name="Wright R."/>
            <person name="Park Y."/>
            <person name="Beeman R.W."/>
            <person name="Lord J."/>
            <person name="Oppert B."/>
            <person name="Lorenzen M."/>
            <person name="Brown S."/>
            <person name="Wang L."/>
            <person name="Savard J."/>
            <person name="Tautz D."/>
            <person name="Richards S."/>
            <person name="Weinstock G."/>
            <person name="Gibbs R.A."/>
            <person name="Liu Y."/>
            <person name="Worley K."/>
            <person name="Weinstock G."/>
            <person name="Elsik C.G."/>
            <person name="Reese J.T."/>
            <person name="Elhaik E."/>
            <person name="Landan G."/>
            <person name="Graur D."/>
            <person name="Arensburger P."/>
            <person name="Atkinson P."/>
            <person name="Beeman R.W."/>
            <person name="Beidler J."/>
            <person name="Brown S.J."/>
            <person name="Demuth J.P."/>
            <person name="Drury D.W."/>
            <person name="Du Y.Z."/>
            <person name="Fujiwara H."/>
            <person name="Lorenzen M."/>
            <person name="Maselli V."/>
            <person name="Osanai M."/>
            <person name="Park Y."/>
            <person name="Robertson H.M."/>
            <person name="Tu Z."/>
            <person name="Wang J.J."/>
            <person name="Wang S."/>
            <person name="Richards S."/>
            <person name="Song H."/>
            <person name="Zhang L."/>
            <person name="Sodergren E."/>
            <person name="Werner D."/>
            <person name="Stanke M."/>
            <person name="Morgenstern B."/>
            <person name="Solovyev V."/>
            <person name="Kosarev P."/>
            <person name="Brown G."/>
            <person name="Chen H.C."/>
            <person name="Ermolaeva O."/>
            <person name="Hlavina W."/>
            <person name="Kapustin Y."/>
            <person name="Kiryutin B."/>
            <person name="Kitts P."/>
            <person name="Maglott D."/>
            <person name="Pruitt K."/>
            <person name="Sapojnikov V."/>
            <person name="Souvorov A."/>
            <person name="Mackey A.J."/>
            <person name="Waterhouse R.M."/>
            <person name="Wyder S."/>
            <person name="Zdobnov E.M."/>
            <person name="Zdobnov E.M."/>
            <person name="Wyder S."/>
            <person name="Kriventseva E.V."/>
            <person name="Kadowaki T."/>
            <person name="Bork P."/>
            <person name="Aranda M."/>
            <person name="Bao R."/>
            <person name="Beermann A."/>
            <person name="Berns N."/>
            <person name="Bolognesi R."/>
            <person name="Bonneton F."/>
            <person name="Bopp D."/>
            <person name="Brown S.J."/>
            <person name="Bucher G."/>
            <person name="Butts T."/>
            <person name="Chaumot A."/>
            <person name="Denell R.E."/>
            <person name="Ferrier D.E."/>
            <person name="Friedrich M."/>
            <person name="Gordon C.M."/>
            <person name="Jindra M."/>
            <person name="Klingler M."/>
            <person name="Lan Q."/>
            <person name="Lattorff H.M."/>
            <person name="Laudet V."/>
            <person name="von Levetsow C."/>
            <person name="Liu Z."/>
            <person name="Lutz R."/>
            <person name="Lynch J.A."/>
            <person name="da Fonseca R.N."/>
            <person name="Posnien N."/>
            <person name="Reuter R."/>
            <person name="Roth S."/>
            <person name="Savard J."/>
            <person name="Schinko J.B."/>
            <person name="Schmitt C."/>
            <person name="Schoppmeier M."/>
            <person name="Schroder R."/>
            <person name="Shippy T.D."/>
            <person name="Simonnet F."/>
            <person name="Marques-Souza H."/>
            <person name="Tautz D."/>
            <person name="Tomoyasu Y."/>
            <person name="Trauner J."/>
            <person name="Van der Zee M."/>
            <person name="Vervoort M."/>
            <person name="Wittkopp N."/>
            <person name="Wimmer E.A."/>
            <person name="Yang X."/>
            <person name="Jones A.K."/>
            <person name="Sattelle D.B."/>
            <person name="Ebert P.R."/>
            <person name="Nelson D."/>
            <person name="Scott J.G."/>
            <person name="Beeman R.W."/>
            <person name="Muthukrishnan S."/>
            <person name="Kramer K.J."/>
            <person name="Arakane Y."/>
            <person name="Beeman R.W."/>
            <person name="Zhu Q."/>
            <person name="Hogenkamp D."/>
            <person name="Dixit R."/>
            <person name="Oppert B."/>
            <person name="Jiang H."/>
            <person name="Zou Z."/>
            <person name="Marshall J."/>
            <person name="Elpidina E."/>
            <person name="Vinokurov K."/>
            <person name="Oppert C."/>
            <person name="Zou Z."/>
            <person name="Evans J."/>
            <person name="Lu Z."/>
            <person name="Zhao P."/>
            <person name="Sumathipala N."/>
            <person name="Altincicek B."/>
            <person name="Vilcinskas A."/>
            <person name="Williams M."/>
            <person name="Hultmark D."/>
            <person name="Hetru C."/>
            <person name="Jiang H."/>
            <person name="Grimmelikhuijzen C.J."/>
            <person name="Hauser F."/>
            <person name="Cazzamali G."/>
            <person name="Williamson M."/>
            <person name="Park Y."/>
            <person name="Li B."/>
            <person name="Tanaka Y."/>
            <person name="Predel R."/>
            <person name="Neupert S."/>
            <person name="Schachtner J."/>
            <person name="Verleyen P."/>
            <person name="Raible F."/>
            <person name="Bork P."/>
            <person name="Friedrich M."/>
            <person name="Walden K.K."/>
            <person name="Robertson H.M."/>
            <person name="Angeli S."/>
            <person name="Foret S."/>
            <person name="Bucher G."/>
            <person name="Schuetz S."/>
            <person name="Maleszka R."/>
            <person name="Wimmer E.A."/>
            <person name="Beeman R.W."/>
            <person name="Lorenzen M."/>
            <person name="Tomoyasu Y."/>
            <person name="Miller S.C."/>
            <person name="Grossmann D."/>
            <person name="Bucher G."/>
        </authorList>
    </citation>
    <scope>NUCLEOTIDE SEQUENCE [LARGE SCALE GENOMIC DNA]</scope>
    <source>
        <strain evidence="14 15">Georgia GA2</strain>
    </source>
</reference>
<evidence type="ECO:0000256" key="5">
    <source>
        <dbReference type="ARBA" id="ARBA00023015"/>
    </source>
</evidence>
<dbReference type="GO" id="GO:0008270">
    <property type="term" value="F:zinc ion binding"/>
    <property type="evidence" value="ECO:0007669"/>
    <property type="project" value="UniProtKB-KW"/>
</dbReference>
<dbReference type="GO" id="GO:0005634">
    <property type="term" value="C:nucleus"/>
    <property type="evidence" value="ECO:0007669"/>
    <property type="project" value="UniProtKB-SubCell"/>
</dbReference>
<dbReference type="HOGENOM" id="CLU_007368_20_3_1"/>
<reference evidence="14 15" key="2">
    <citation type="journal article" date="2010" name="Nucleic Acids Res.">
        <title>BeetleBase in 2010: revisions to provide comprehensive genomic information for Tribolium castaneum.</title>
        <authorList>
            <person name="Kim H.S."/>
            <person name="Murphy T."/>
            <person name="Xia J."/>
            <person name="Caragea D."/>
            <person name="Park Y."/>
            <person name="Beeman R.W."/>
            <person name="Lorenzen M.D."/>
            <person name="Butcher S."/>
            <person name="Manak J.R."/>
            <person name="Brown S.J."/>
        </authorList>
    </citation>
    <scope>GENOME REANNOTATION</scope>
    <source>
        <strain evidence="14 15">Georgia GA2</strain>
    </source>
</reference>
<sequence>MFGDRLLDIPCKVCGDRSSGKHYGIYSCDGCSGFFKRSIHRNRVYTCKATGDMKGRCPVDKTHRNQCRACRLSKCFQASMNKDAVQHERGPRKPKLQASSNQQMQPSPVGHSLQQHMTTVGDKLPTSSSSLHFAPSIFGPPRPLKALTLPPPPVPSPTHIDALPPSMFHPPTLPPPPGLLHILMSAEKCQELVWGTKLSQMESPSSSETNSGINISPGIPVAQPPPIPPLPLTPTWEMLQVISWHVASTCLHPDPLALLVQLAEISTGPHRRIRLLQFYIFQETTARLLFMAVRWVRCLAPFQTLSKHDQLLLLQESWKELFLLHLAQWSVPWDLSALLGCPQARERLPADIHTATEIKTIQEIMCRFRQISPDGSECGCMKAIILFTPETAGLCDVQPVEMLQDQAQCILGDYVRTRYPRQPTRFGRLLLLVPSLRAIRSLTVELLFFKETIGEIPITQLLGDMYYMEKCTSGPP</sequence>
<dbReference type="AlphaFoldDB" id="D6W9X6"/>
<evidence type="ECO:0000259" key="13">
    <source>
        <dbReference type="PROSITE" id="PS51843"/>
    </source>
</evidence>
<dbReference type="Pfam" id="PF00104">
    <property type="entry name" value="Hormone_recep"/>
    <property type="match status" value="1"/>
</dbReference>
<feature type="domain" description="NR LBD" evidence="13">
    <location>
        <begin position="252"/>
        <end position="469"/>
    </location>
</feature>
<dbReference type="PRINTS" id="PR01282">
    <property type="entry name" value="COUPTNFACTOR"/>
</dbReference>
<dbReference type="GO" id="GO:0004879">
    <property type="term" value="F:nuclear receptor activity"/>
    <property type="evidence" value="ECO:0000318"/>
    <property type="project" value="GO_Central"/>
</dbReference>
<dbReference type="CDD" id="cd07163">
    <property type="entry name" value="NR_DBD_TLX"/>
    <property type="match status" value="1"/>
</dbReference>
<dbReference type="InterPro" id="IPR013088">
    <property type="entry name" value="Znf_NHR/GATA"/>
</dbReference>
<dbReference type="PANTHER" id="PTHR24083">
    <property type="entry name" value="NUCLEAR HORMONE RECEPTOR"/>
    <property type="match status" value="1"/>
</dbReference>
<dbReference type="PRINTS" id="PR00047">
    <property type="entry name" value="STROIDFINGER"/>
</dbReference>
<keyword evidence="5 10" id="KW-0805">Transcription regulation</keyword>
<dbReference type="Gene3D" id="3.30.50.10">
    <property type="entry name" value="Erythroid Transcription Factor GATA-1, subunit A"/>
    <property type="match status" value="1"/>
</dbReference>
<evidence type="ECO:0000256" key="7">
    <source>
        <dbReference type="ARBA" id="ARBA00023163"/>
    </source>
</evidence>
<dbReference type="STRING" id="7070.D6W9X6"/>
<feature type="compositionally biased region" description="Polar residues" evidence="11">
    <location>
        <begin position="97"/>
        <end position="118"/>
    </location>
</feature>
<dbReference type="SUPFAM" id="SSF57716">
    <property type="entry name" value="Glucocorticoid receptor-like (DNA-binding domain)"/>
    <property type="match status" value="1"/>
</dbReference>
<keyword evidence="9 10" id="KW-0539">Nucleus</keyword>
<dbReference type="OMA" id="YQVQHNA"/>
<dbReference type="InterPro" id="IPR035500">
    <property type="entry name" value="NHR-like_dom_sf"/>
</dbReference>
<keyword evidence="15" id="KW-1185">Reference proteome</keyword>
<evidence type="ECO:0000256" key="11">
    <source>
        <dbReference type="SAM" id="MobiDB-lite"/>
    </source>
</evidence>
<dbReference type="FunFam" id="1.10.565.10:FF:000038">
    <property type="entry name" value="Dissatisfaction, isoform A"/>
    <property type="match status" value="1"/>
</dbReference>
<evidence type="ECO:0000256" key="9">
    <source>
        <dbReference type="ARBA" id="ARBA00023242"/>
    </source>
</evidence>
<evidence type="ECO:0000313" key="15">
    <source>
        <dbReference type="Proteomes" id="UP000007266"/>
    </source>
</evidence>
<evidence type="ECO:0000256" key="2">
    <source>
        <dbReference type="ARBA" id="ARBA00022723"/>
    </source>
</evidence>
<dbReference type="GO" id="GO:0000978">
    <property type="term" value="F:RNA polymerase II cis-regulatory region sequence-specific DNA binding"/>
    <property type="evidence" value="ECO:0000318"/>
    <property type="project" value="GO_Central"/>
</dbReference>
<dbReference type="GO" id="GO:0030154">
    <property type="term" value="P:cell differentiation"/>
    <property type="evidence" value="ECO:0000318"/>
    <property type="project" value="GO_Central"/>
</dbReference>
<accession>D6W9X6</accession>
<feature type="region of interest" description="Disordered" evidence="11">
    <location>
        <begin position="82"/>
        <end position="118"/>
    </location>
</feature>
<dbReference type="InterPro" id="IPR050274">
    <property type="entry name" value="Nuclear_hormone_rcpt_NR2"/>
</dbReference>
<protein>
    <submittedName>
        <fullName evidence="14">Dissatisfaction</fullName>
    </submittedName>
</protein>
<dbReference type="PROSITE" id="PS51843">
    <property type="entry name" value="NR_LBD"/>
    <property type="match status" value="1"/>
</dbReference>
<keyword evidence="2 10" id="KW-0479">Metal-binding</keyword>
<dbReference type="PROSITE" id="PS00031">
    <property type="entry name" value="NUCLEAR_REC_DBD_1"/>
    <property type="match status" value="1"/>
</dbReference>
<feature type="domain" description="Nuclear receptor" evidence="12">
    <location>
        <begin position="8"/>
        <end position="87"/>
    </location>
</feature>
<dbReference type="Gene3D" id="1.10.565.10">
    <property type="entry name" value="Retinoid X Receptor"/>
    <property type="match status" value="1"/>
</dbReference>
<dbReference type="InterPro" id="IPR001628">
    <property type="entry name" value="Znf_hrmn_rcpt"/>
</dbReference>
<keyword evidence="6 10" id="KW-0238">DNA-binding</keyword>
<dbReference type="GO" id="GO:0000122">
    <property type="term" value="P:negative regulation of transcription by RNA polymerase II"/>
    <property type="evidence" value="ECO:0007669"/>
    <property type="project" value="UniProtKB-ARBA"/>
</dbReference>
<comment type="subcellular location">
    <subcellularLocation>
        <location evidence="1 10">Nucleus</location>
    </subcellularLocation>
</comment>
<dbReference type="SMART" id="SM00399">
    <property type="entry name" value="ZnF_C4"/>
    <property type="match status" value="1"/>
</dbReference>
<dbReference type="Proteomes" id="UP000007266">
    <property type="component" value="Linkage group 2"/>
</dbReference>
<dbReference type="GO" id="GO:0006357">
    <property type="term" value="P:regulation of transcription by RNA polymerase II"/>
    <property type="evidence" value="ECO:0000318"/>
    <property type="project" value="GO_Central"/>
</dbReference>
<evidence type="ECO:0000313" key="14">
    <source>
        <dbReference type="EMBL" id="EEZ99270.2"/>
    </source>
</evidence>
<evidence type="ECO:0000256" key="3">
    <source>
        <dbReference type="ARBA" id="ARBA00022771"/>
    </source>
</evidence>
<dbReference type="CDD" id="cd06950">
    <property type="entry name" value="NR_LBD_Tlx_PNR_like"/>
    <property type="match status" value="1"/>
</dbReference>
<organism evidence="14 15">
    <name type="scientific">Tribolium castaneum</name>
    <name type="common">Red flour beetle</name>
    <dbReference type="NCBI Taxonomy" id="7070"/>
    <lineage>
        <taxon>Eukaryota</taxon>
        <taxon>Metazoa</taxon>
        <taxon>Ecdysozoa</taxon>
        <taxon>Arthropoda</taxon>
        <taxon>Hexapoda</taxon>
        <taxon>Insecta</taxon>
        <taxon>Pterygota</taxon>
        <taxon>Neoptera</taxon>
        <taxon>Endopterygota</taxon>
        <taxon>Coleoptera</taxon>
        <taxon>Polyphaga</taxon>
        <taxon>Cucujiformia</taxon>
        <taxon>Tenebrionidae</taxon>
        <taxon>Tenebrionidae incertae sedis</taxon>
        <taxon>Tribolium</taxon>
    </lineage>
</organism>
<gene>
    <name evidence="14" type="primary">AUGUSTUS-3.0.2_01069</name>
    <name evidence="14" type="ORF">TcasGA2_TC001069</name>
</gene>
<keyword evidence="3 10" id="KW-0863">Zinc-finger</keyword>
<evidence type="ECO:0000256" key="8">
    <source>
        <dbReference type="ARBA" id="ARBA00023170"/>
    </source>
</evidence>
<evidence type="ECO:0000256" key="6">
    <source>
        <dbReference type="ARBA" id="ARBA00023125"/>
    </source>
</evidence>
<dbReference type="PROSITE" id="PS51030">
    <property type="entry name" value="NUCLEAR_REC_DBD_2"/>
    <property type="match status" value="1"/>
</dbReference>
<dbReference type="EMBL" id="KQ971312">
    <property type="protein sequence ID" value="EEZ99270.2"/>
    <property type="molecule type" value="Genomic_DNA"/>
</dbReference>
<proteinExistence type="inferred from homology"/>
<dbReference type="Pfam" id="PF00105">
    <property type="entry name" value="zf-C4"/>
    <property type="match status" value="1"/>
</dbReference>
<dbReference type="SUPFAM" id="SSF48508">
    <property type="entry name" value="Nuclear receptor ligand-binding domain"/>
    <property type="match status" value="1"/>
</dbReference>
<evidence type="ECO:0000256" key="1">
    <source>
        <dbReference type="ARBA" id="ARBA00004123"/>
    </source>
</evidence>
<evidence type="ECO:0000256" key="10">
    <source>
        <dbReference type="RuleBase" id="RU004334"/>
    </source>
</evidence>
<dbReference type="FunFam" id="3.30.50.10:FF:000019">
    <property type="entry name" value="Nuclear receptor subfamily 2 group E member"/>
    <property type="match status" value="1"/>
</dbReference>
<keyword evidence="7 10" id="KW-0804">Transcription</keyword>
<comment type="similarity">
    <text evidence="10">Belongs to the nuclear hormone receptor family.</text>
</comment>
<dbReference type="SMART" id="SM00430">
    <property type="entry name" value="HOLI"/>
    <property type="match status" value="1"/>
</dbReference>
<evidence type="ECO:0000256" key="4">
    <source>
        <dbReference type="ARBA" id="ARBA00022833"/>
    </source>
</evidence>
<evidence type="ECO:0000259" key="12">
    <source>
        <dbReference type="PROSITE" id="PS51030"/>
    </source>
</evidence>
<keyword evidence="8 10" id="KW-0675">Receptor</keyword>
<keyword evidence="4 10" id="KW-0862">Zinc</keyword>
<dbReference type="InterPro" id="IPR000536">
    <property type="entry name" value="Nucl_hrmn_rcpt_lig-bd"/>
</dbReference>